<proteinExistence type="inferred from homology"/>
<dbReference type="Proteomes" id="UP000253727">
    <property type="component" value="Unassembled WGS sequence"/>
</dbReference>
<dbReference type="SUPFAM" id="SSF53167">
    <property type="entry name" value="Purine and uridine phosphorylases"/>
    <property type="match status" value="1"/>
</dbReference>
<feature type="binding site" evidence="3">
    <location>
        <position position="200"/>
    </location>
    <ligand>
        <name>phosphate</name>
        <dbReference type="ChEBI" id="CHEBI:43474"/>
    </ligand>
</feature>
<name>A0A369Q4C0_9SPHN</name>
<keyword evidence="3" id="KW-0660">Purine salvage</keyword>
<dbReference type="CDD" id="cd09010">
    <property type="entry name" value="MTAP_SsMTAPII_like_MTIP"/>
    <property type="match status" value="1"/>
</dbReference>
<feature type="binding site" evidence="3">
    <location>
        <begin position="64"/>
        <end position="65"/>
    </location>
    <ligand>
        <name>phosphate</name>
        <dbReference type="ChEBI" id="CHEBI:43474"/>
    </ligand>
</feature>
<comment type="similarity">
    <text evidence="3">Belongs to the PNP/MTAP phosphorylase family. MTAP subfamily.</text>
</comment>
<feature type="domain" description="Nucleoside phosphorylase" evidence="4">
    <location>
        <begin position="12"/>
        <end position="252"/>
    </location>
</feature>
<dbReference type="GO" id="GO:0005829">
    <property type="term" value="C:cytosol"/>
    <property type="evidence" value="ECO:0007669"/>
    <property type="project" value="TreeGrafter"/>
</dbReference>
<accession>A0A369Q4C0</accession>
<feature type="binding site" evidence="3">
    <location>
        <position position="199"/>
    </location>
    <ligand>
        <name>substrate</name>
    </ligand>
</feature>
<dbReference type="UniPathway" id="UPA00904">
    <property type="reaction ID" value="UER00873"/>
</dbReference>
<dbReference type="PANTHER" id="PTHR42679:SF2">
    <property type="entry name" value="S-METHYL-5'-THIOADENOSINE PHOSPHORYLASE"/>
    <property type="match status" value="1"/>
</dbReference>
<comment type="function">
    <text evidence="3">Catalyzes the reversible phosphorylation of S-methyl-5'-thioadenosine (MTA) to adenine and 5-methylthioribose-1-phosphate. Involved in the breakdown of MTA, a major by-product of polyamine biosynthesis. Responsible for the first step in the methionine salvage pathway after MTA has been generated from S-adenosylmethionine. Has broad substrate specificity with 6-aminopurine nucleosides as preferred substrates.</text>
</comment>
<dbReference type="AlphaFoldDB" id="A0A369Q4C0"/>
<comment type="pathway">
    <text evidence="3">Amino-acid biosynthesis; L-methionine biosynthesis via salvage pathway; S-methyl-5-thio-alpha-D-ribose 1-phosphate from S-methyl-5'-thioadenosine (phosphorylase route): step 1/1.</text>
</comment>
<feature type="site" description="Important for substrate specificity" evidence="3">
    <location>
        <position position="181"/>
    </location>
</feature>
<protein>
    <recommendedName>
        <fullName evidence="3">S-methyl-5'-thioadenosine phosphorylase</fullName>
        <ecNumber evidence="3">2.4.2.28</ecNumber>
    </recommendedName>
    <alternativeName>
        <fullName evidence="3">5'-methylthioadenosine phosphorylase</fullName>
        <shortName evidence="3">MTA phosphorylase</shortName>
        <shortName evidence="3">MTAP</shortName>
    </alternativeName>
</protein>
<keyword evidence="2 3" id="KW-0808">Transferase</keyword>
<feature type="binding site" evidence="3">
    <location>
        <begin position="223"/>
        <end position="225"/>
    </location>
    <ligand>
        <name>substrate</name>
    </ligand>
</feature>
<comment type="subunit">
    <text evidence="3">Homohexamer. Dimer of a homotrimer.</text>
</comment>
<evidence type="ECO:0000313" key="6">
    <source>
        <dbReference type="Proteomes" id="UP000253727"/>
    </source>
</evidence>
<comment type="caution">
    <text evidence="5">The sequence shown here is derived from an EMBL/GenBank/DDBJ whole genome shotgun (WGS) entry which is preliminary data.</text>
</comment>
<reference evidence="5 6" key="1">
    <citation type="submission" date="2018-04" db="EMBL/GenBank/DDBJ databases">
        <title>Altererythrobacter sp. HME9302 genome sequencing and assembly.</title>
        <authorList>
            <person name="Kang H."/>
            <person name="Kim H."/>
            <person name="Joh K."/>
        </authorList>
    </citation>
    <scope>NUCLEOTIDE SEQUENCE [LARGE SCALE GENOMIC DNA]</scope>
    <source>
        <strain evidence="5 6">HME9302</strain>
    </source>
</reference>
<dbReference type="InterPro" id="IPR010044">
    <property type="entry name" value="MTAP"/>
</dbReference>
<dbReference type="PANTHER" id="PTHR42679">
    <property type="entry name" value="S-METHYL-5'-THIOADENOSINE PHOSPHORYLASE"/>
    <property type="match status" value="1"/>
</dbReference>
<dbReference type="Pfam" id="PF01048">
    <property type="entry name" value="PNP_UDP_1"/>
    <property type="match status" value="1"/>
</dbReference>
<feature type="binding site" evidence="3">
    <location>
        <begin position="97"/>
        <end position="98"/>
    </location>
    <ligand>
        <name>phosphate</name>
        <dbReference type="ChEBI" id="CHEBI:43474"/>
    </ligand>
</feature>
<evidence type="ECO:0000313" key="5">
    <source>
        <dbReference type="EMBL" id="RDC59290.1"/>
    </source>
</evidence>
<dbReference type="EC" id="2.4.2.28" evidence="3"/>
<dbReference type="EMBL" id="QBKA01000002">
    <property type="protein sequence ID" value="RDC59290.1"/>
    <property type="molecule type" value="Genomic_DNA"/>
</dbReference>
<dbReference type="HAMAP" id="MF_01963">
    <property type="entry name" value="MTAP"/>
    <property type="match status" value="1"/>
</dbReference>
<keyword evidence="1 3" id="KW-0328">Glycosyltransferase</keyword>
<gene>
    <name evidence="5" type="primary">mtaP</name>
    <name evidence="3" type="synonym">mtnP</name>
    <name evidence="5" type="ORF">HME9302_00477</name>
</gene>
<dbReference type="Gene3D" id="3.40.50.1580">
    <property type="entry name" value="Nucleoside phosphorylase domain"/>
    <property type="match status" value="1"/>
</dbReference>
<dbReference type="GO" id="GO:0017061">
    <property type="term" value="F:S-methyl-5-thioadenosine phosphorylase activity"/>
    <property type="evidence" value="ECO:0007669"/>
    <property type="project" value="UniProtKB-UniRule"/>
</dbReference>
<feature type="site" description="Important for substrate specificity" evidence="3">
    <location>
        <position position="240"/>
    </location>
</feature>
<evidence type="ECO:0000256" key="3">
    <source>
        <dbReference type="HAMAP-Rule" id="MF_01963"/>
    </source>
</evidence>
<dbReference type="InterPro" id="IPR018099">
    <property type="entry name" value="Purine_phosphorylase-2_CS"/>
</dbReference>
<dbReference type="GO" id="GO:0019509">
    <property type="term" value="P:L-methionine salvage from methylthioadenosine"/>
    <property type="evidence" value="ECO:0007669"/>
    <property type="project" value="UniProtKB-UniRule"/>
</dbReference>
<evidence type="ECO:0000259" key="4">
    <source>
        <dbReference type="Pfam" id="PF01048"/>
    </source>
</evidence>
<organism evidence="5 6">
    <name type="scientific">Alteripontixanthobacter maritimus</name>
    <dbReference type="NCBI Taxonomy" id="2161824"/>
    <lineage>
        <taxon>Bacteria</taxon>
        <taxon>Pseudomonadati</taxon>
        <taxon>Pseudomonadota</taxon>
        <taxon>Alphaproteobacteria</taxon>
        <taxon>Sphingomonadales</taxon>
        <taxon>Erythrobacteraceae</taxon>
        <taxon>Alteripontixanthobacter</taxon>
    </lineage>
</organism>
<dbReference type="InterPro" id="IPR000845">
    <property type="entry name" value="Nucleoside_phosphorylase_d"/>
</dbReference>
<comment type="catalytic activity">
    <reaction evidence="3">
        <text>S-methyl-5'-thioadenosine + phosphate = 5-(methylsulfanyl)-alpha-D-ribose 1-phosphate + adenine</text>
        <dbReference type="Rhea" id="RHEA:11852"/>
        <dbReference type="ChEBI" id="CHEBI:16708"/>
        <dbReference type="ChEBI" id="CHEBI:17509"/>
        <dbReference type="ChEBI" id="CHEBI:43474"/>
        <dbReference type="ChEBI" id="CHEBI:58533"/>
        <dbReference type="EC" id="2.4.2.28"/>
    </reaction>
</comment>
<evidence type="ECO:0000256" key="2">
    <source>
        <dbReference type="ARBA" id="ARBA00022679"/>
    </source>
</evidence>
<dbReference type="PROSITE" id="PS01240">
    <property type="entry name" value="PNP_MTAP_2"/>
    <property type="match status" value="1"/>
</dbReference>
<evidence type="ECO:0000256" key="1">
    <source>
        <dbReference type="ARBA" id="ARBA00022676"/>
    </source>
</evidence>
<dbReference type="GO" id="GO:0006166">
    <property type="term" value="P:purine ribonucleoside salvage"/>
    <property type="evidence" value="ECO:0007669"/>
    <property type="project" value="UniProtKB-KW"/>
</dbReference>
<feature type="binding site" evidence="3">
    <location>
        <position position="18"/>
    </location>
    <ligand>
        <name>phosphate</name>
        <dbReference type="ChEBI" id="CHEBI:43474"/>
    </ligand>
</feature>
<sequence>MTMATPPGAWHIGVIGGSGLYETAPLDDAQQIDVQSSFGSPSGPITTGTLTGTDGPVRFTFLARHGAGHTLPPSAINYRANVDVLKRCGVTDVLAISAIGSLQEEYAPGDFMAVDQIIDRTMDSTTGRERSFFGAGCVAHVPLADPVCPQLSVMAANAAEAAGATVHRGGTYVAIEGPQFSTRAESHMYRAWGGDVIGMTAMPEARLVREAELPYALLGMITDYDCWRVGEDGAAQDVDIAQILEVMARNGDIARAALAQLAQSLPPQRDPSPTDTILDTAIITAPEARNPQVMARLDAIAKRVTGG</sequence>
<keyword evidence="6" id="KW-1185">Reference proteome</keyword>
<dbReference type="InterPro" id="IPR035994">
    <property type="entry name" value="Nucleoside_phosphorylase_sf"/>
</dbReference>